<sequence>MIYALLMGVPNVAPRALHAMLQNPDVHVFDVNAPQHFRAAHVPRASNLDPLAFTADDLPAAKDATLVFYCSSTLCRKGPQAAQRAKRFGYANASVMSAGIAGWLAAGLPTEGA</sequence>
<gene>
    <name evidence="2" type="ORF">OD750_024410</name>
</gene>
<dbReference type="EMBL" id="JAOVZO020000020">
    <property type="protein sequence ID" value="MDC8015682.1"/>
    <property type="molecule type" value="Genomic_DNA"/>
</dbReference>
<dbReference type="Pfam" id="PF00581">
    <property type="entry name" value="Rhodanese"/>
    <property type="match status" value="1"/>
</dbReference>
<protein>
    <submittedName>
        <fullName evidence="2">Rhodanese-like domain-containing protein</fullName>
    </submittedName>
</protein>
<reference evidence="2" key="1">
    <citation type="submission" date="2023-02" db="EMBL/GenBank/DDBJ databases">
        <title>Tahibacter soli sp. nov. isolated from soil.</title>
        <authorList>
            <person name="Baek J.H."/>
            <person name="Lee J.K."/>
            <person name="Choi D.G."/>
            <person name="Jeon C.O."/>
        </authorList>
    </citation>
    <scope>NUCLEOTIDE SEQUENCE</scope>
    <source>
        <strain evidence="2">BL</strain>
    </source>
</reference>
<dbReference type="Proteomes" id="UP001139971">
    <property type="component" value="Unassembled WGS sequence"/>
</dbReference>
<dbReference type="AlphaFoldDB" id="A0A9X3YNR7"/>
<dbReference type="PROSITE" id="PS50206">
    <property type="entry name" value="RHODANESE_3"/>
    <property type="match status" value="1"/>
</dbReference>
<dbReference type="CDD" id="cd00158">
    <property type="entry name" value="RHOD"/>
    <property type="match status" value="1"/>
</dbReference>
<dbReference type="Gene3D" id="3.40.250.10">
    <property type="entry name" value="Rhodanese-like domain"/>
    <property type="match status" value="1"/>
</dbReference>
<name>A0A9X3YNR7_9GAMM</name>
<evidence type="ECO:0000313" key="2">
    <source>
        <dbReference type="EMBL" id="MDC8015682.1"/>
    </source>
</evidence>
<keyword evidence="3" id="KW-1185">Reference proteome</keyword>
<dbReference type="RefSeq" id="WP_263541233.1">
    <property type="nucleotide sequence ID" value="NZ_JAOVZO020000020.1"/>
</dbReference>
<dbReference type="InterPro" id="IPR001763">
    <property type="entry name" value="Rhodanese-like_dom"/>
</dbReference>
<dbReference type="SMART" id="SM00450">
    <property type="entry name" value="RHOD"/>
    <property type="match status" value="1"/>
</dbReference>
<evidence type="ECO:0000259" key="1">
    <source>
        <dbReference type="PROSITE" id="PS50206"/>
    </source>
</evidence>
<feature type="domain" description="Rhodanese" evidence="1">
    <location>
        <begin position="22"/>
        <end position="112"/>
    </location>
</feature>
<dbReference type="SUPFAM" id="SSF52821">
    <property type="entry name" value="Rhodanese/Cell cycle control phosphatase"/>
    <property type="match status" value="1"/>
</dbReference>
<accession>A0A9X3YNR7</accession>
<dbReference type="InterPro" id="IPR036873">
    <property type="entry name" value="Rhodanese-like_dom_sf"/>
</dbReference>
<evidence type="ECO:0000313" key="3">
    <source>
        <dbReference type="Proteomes" id="UP001139971"/>
    </source>
</evidence>
<organism evidence="2 3">
    <name type="scientific">Tahibacter soli</name>
    <dbReference type="NCBI Taxonomy" id="2983605"/>
    <lineage>
        <taxon>Bacteria</taxon>
        <taxon>Pseudomonadati</taxon>
        <taxon>Pseudomonadota</taxon>
        <taxon>Gammaproteobacteria</taxon>
        <taxon>Lysobacterales</taxon>
        <taxon>Rhodanobacteraceae</taxon>
        <taxon>Tahibacter</taxon>
    </lineage>
</organism>
<proteinExistence type="predicted"/>
<comment type="caution">
    <text evidence="2">The sequence shown here is derived from an EMBL/GenBank/DDBJ whole genome shotgun (WGS) entry which is preliminary data.</text>
</comment>